<name>A0A516H3E6_9PROT</name>
<reference evidence="9 10" key="1">
    <citation type="submission" date="2019-07" db="EMBL/GenBank/DDBJ databases">
        <title>Genome sequencing for Ferrovibrio sp. K5.</title>
        <authorList>
            <person name="Park S.-J."/>
        </authorList>
    </citation>
    <scope>NUCLEOTIDE SEQUENCE [LARGE SCALE GENOMIC DNA]</scope>
    <source>
        <strain evidence="9 10">K5</strain>
    </source>
</reference>
<organism evidence="9 10">
    <name type="scientific">Ferrovibrio terrae</name>
    <dbReference type="NCBI Taxonomy" id="2594003"/>
    <lineage>
        <taxon>Bacteria</taxon>
        <taxon>Pseudomonadati</taxon>
        <taxon>Pseudomonadota</taxon>
        <taxon>Alphaproteobacteria</taxon>
        <taxon>Rhodospirillales</taxon>
        <taxon>Rhodospirillaceae</taxon>
        <taxon>Ferrovibrio</taxon>
    </lineage>
</organism>
<dbReference type="Proteomes" id="UP000317496">
    <property type="component" value="Chromosome"/>
</dbReference>
<keyword evidence="5 7" id="KW-1133">Transmembrane helix</keyword>
<evidence type="ECO:0000256" key="2">
    <source>
        <dbReference type="ARBA" id="ARBA00022448"/>
    </source>
</evidence>
<feature type="domain" description="Tripartite ATP-independent periplasmic transporters DctQ component" evidence="8">
    <location>
        <begin position="34"/>
        <end position="155"/>
    </location>
</feature>
<feature type="transmembrane region" description="Helical" evidence="7">
    <location>
        <begin position="101"/>
        <end position="121"/>
    </location>
</feature>
<comment type="subunit">
    <text evidence="7">The complex comprises the extracytoplasmic solute receptor protein and the two transmembrane proteins.</text>
</comment>
<comment type="function">
    <text evidence="7">Part of the tripartite ATP-independent periplasmic (TRAP) transport system.</text>
</comment>
<evidence type="ECO:0000259" key="8">
    <source>
        <dbReference type="Pfam" id="PF04290"/>
    </source>
</evidence>
<dbReference type="GO" id="GO:0022857">
    <property type="term" value="F:transmembrane transporter activity"/>
    <property type="evidence" value="ECO:0007669"/>
    <property type="project" value="UniProtKB-UniRule"/>
</dbReference>
<dbReference type="AlphaFoldDB" id="A0A516H3E6"/>
<proteinExistence type="inferred from homology"/>
<evidence type="ECO:0000256" key="1">
    <source>
        <dbReference type="ARBA" id="ARBA00004651"/>
    </source>
</evidence>
<evidence type="ECO:0000256" key="5">
    <source>
        <dbReference type="ARBA" id="ARBA00022989"/>
    </source>
</evidence>
<accession>A0A516H3E6</accession>
<evidence type="ECO:0000256" key="6">
    <source>
        <dbReference type="ARBA" id="ARBA00023136"/>
    </source>
</evidence>
<keyword evidence="10" id="KW-1185">Reference proteome</keyword>
<feature type="transmembrane region" description="Helical" evidence="7">
    <location>
        <begin position="141"/>
        <end position="160"/>
    </location>
</feature>
<comment type="similarity">
    <text evidence="7">Belongs to the TRAP transporter small permease family.</text>
</comment>
<sequence length="169" mass="18086">MSDRQSASPSSARSLVGRLDMAFAIAAGLALLAMAIVAFLDVVFRSFNRPVTGAYELTAILVALTVFAALPGVTRRDEHVRAGMLSMLARRKPVLDSGMRWLRRLLLVALFAYLAVTLVRMGQTFHRAGDLAPFIDLPLSWVAWFGAASSVASAICACFSQRGAGAELG</sequence>
<dbReference type="Pfam" id="PF04290">
    <property type="entry name" value="DctQ"/>
    <property type="match status" value="1"/>
</dbReference>
<keyword evidence="7" id="KW-0997">Cell inner membrane</keyword>
<feature type="transmembrane region" description="Helical" evidence="7">
    <location>
        <begin position="52"/>
        <end position="74"/>
    </location>
</feature>
<dbReference type="InterPro" id="IPR055348">
    <property type="entry name" value="DctQ"/>
</dbReference>
<keyword evidence="4 7" id="KW-0812">Transmembrane</keyword>
<keyword evidence="6 7" id="KW-0472">Membrane</keyword>
<evidence type="ECO:0000313" key="10">
    <source>
        <dbReference type="Proteomes" id="UP000317496"/>
    </source>
</evidence>
<dbReference type="RefSeq" id="WP_144069275.1">
    <property type="nucleotide sequence ID" value="NZ_CP041636.1"/>
</dbReference>
<gene>
    <name evidence="9" type="ORF">FNB15_13885</name>
</gene>
<dbReference type="KEGG" id="fer:FNB15_13885"/>
<feature type="transmembrane region" description="Helical" evidence="7">
    <location>
        <begin position="21"/>
        <end position="40"/>
    </location>
</feature>
<dbReference type="OrthoDB" id="4964541at2"/>
<evidence type="ECO:0000256" key="7">
    <source>
        <dbReference type="RuleBase" id="RU369079"/>
    </source>
</evidence>
<protein>
    <recommendedName>
        <fullName evidence="7">TRAP transporter small permease protein</fullName>
    </recommendedName>
</protein>
<dbReference type="EMBL" id="CP041636">
    <property type="protein sequence ID" value="QDO98294.1"/>
    <property type="molecule type" value="Genomic_DNA"/>
</dbReference>
<evidence type="ECO:0000256" key="3">
    <source>
        <dbReference type="ARBA" id="ARBA00022475"/>
    </source>
</evidence>
<keyword evidence="3" id="KW-1003">Cell membrane</keyword>
<evidence type="ECO:0000256" key="4">
    <source>
        <dbReference type="ARBA" id="ARBA00022692"/>
    </source>
</evidence>
<dbReference type="GO" id="GO:0005886">
    <property type="term" value="C:plasma membrane"/>
    <property type="evidence" value="ECO:0007669"/>
    <property type="project" value="UniProtKB-SubCell"/>
</dbReference>
<keyword evidence="2 7" id="KW-0813">Transport</keyword>
<evidence type="ECO:0000313" key="9">
    <source>
        <dbReference type="EMBL" id="QDO98294.1"/>
    </source>
</evidence>
<comment type="subcellular location">
    <subcellularLocation>
        <location evidence="7">Cell inner membrane</location>
        <topology evidence="7">Multi-pass membrane protein</topology>
    </subcellularLocation>
    <subcellularLocation>
        <location evidence="1">Cell membrane</location>
        <topology evidence="1">Multi-pass membrane protein</topology>
    </subcellularLocation>
</comment>